<protein>
    <submittedName>
        <fullName evidence="1">Uncharacterized protein</fullName>
    </submittedName>
</protein>
<proteinExistence type="predicted"/>
<reference evidence="1 2" key="1">
    <citation type="submission" date="2015-09" db="EMBL/GenBank/DDBJ databases">
        <title>Trachymyrmex cornetzi WGS genome.</title>
        <authorList>
            <person name="Nygaard S."/>
            <person name="Hu H."/>
            <person name="Boomsma J."/>
            <person name="Zhang G."/>
        </authorList>
    </citation>
    <scope>NUCLEOTIDE SEQUENCE [LARGE SCALE GENOMIC DNA]</scope>
    <source>
        <strain evidence="1">Tcor2-1</strain>
        <tissue evidence="1">Whole body</tissue>
    </source>
</reference>
<dbReference type="Proteomes" id="UP000078492">
    <property type="component" value="Unassembled WGS sequence"/>
</dbReference>
<feature type="non-terminal residue" evidence="1">
    <location>
        <position position="1"/>
    </location>
</feature>
<sequence>LPRVSQQGEYMVIPTIPQALQEVQHEEDCAHFPATRCCIQVRIKLEAELARTAIVFDNPKNHALVLYVSIEPSKNNIFQVR</sequence>
<gene>
    <name evidence="1" type="ORF">ALC57_01537</name>
</gene>
<organism evidence="1 2">
    <name type="scientific">Trachymyrmex cornetzi</name>
    <dbReference type="NCBI Taxonomy" id="471704"/>
    <lineage>
        <taxon>Eukaryota</taxon>
        <taxon>Metazoa</taxon>
        <taxon>Ecdysozoa</taxon>
        <taxon>Arthropoda</taxon>
        <taxon>Hexapoda</taxon>
        <taxon>Insecta</taxon>
        <taxon>Pterygota</taxon>
        <taxon>Neoptera</taxon>
        <taxon>Endopterygota</taxon>
        <taxon>Hymenoptera</taxon>
        <taxon>Apocrita</taxon>
        <taxon>Aculeata</taxon>
        <taxon>Formicoidea</taxon>
        <taxon>Formicidae</taxon>
        <taxon>Myrmicinae</taxon>
        <taxon>Trachymyrmex</taxon>
    </lineage>
</organism>
<name>A0A151JQ90_9HYME</name>
<dbReference type="AlphaFoldDB" id="A0A151JQ90"/>
<evidence type="ECO:0000313" key="2">
    <source>
        <dbReference type="Proteomes" id="UP000078492"/>
    </source>
</evidence>
<keyword evidence="2" id="KW-1185">Reference proteome</keyword>
<accession>A0A151JQ90</accession>
<dbReference type="EMBL" id="KQ978722">
    <property type="protein sequence ID" value="KYN29038.1"/>
    <property type="molecule type" value="Genomic_DNA"/>
</dbReference>
<evidence type="ECO:0000313" key="1">
    <source>
        <dbReference type="EMBL" id="KYN29038.1"/>
    </source>
</evidence>